<keyword evidence="8 17" id="KW-0297">G-protein coupled receptor</keyword>
<evidence type="ECO:0000256" key="19">
    <source>
        <dbReference type="SAM" id="Phobius"/>
    </source>
</evidence>
<evidence type="ECO:0000256" key="18">
    <source>
        <dbReference type="SAM" id="MobiDB-lite"/>
    </source>
</evidence>
<dbReference type="OrthoDB" id="9946013at2759"/>
<evidence type="ECO:0000313" key="22">
    <source>
        <dbReference type="RefSeq" id="XP_010794026.1"/>
    </source>
</evidence>
<keyword evidence="13 17" id="KW-0807">Transducer</keyword>
<comment type="function">
    <text evidence="14">Receptor for interleukin-8 which is a powerful neutrophil chemotactic factor. Binding of IL-8 to the receptor causes activation of neutrophils. This response is mediated via a G-protein that activates a phosphatidylinositol-calcium second messenger system. Binds to IL-8 with high affinity. Also binds with high affinity to CXCL3, GRO/MGSA and NAP-2.</text>
</comment>
<keyword evidence="11 17" id="KW-0675">Receptor</keyword>
<feature type="transmembrane region" description="Helical" evidence="19">
    <location>
        <begin position="420"/>
        <end position="439"/>
    </location>
</feature>
<evidence type="ECO:0000256" key="3">
    <source>
        <dbReference type="ARBA" id="ARBA00022475"/>
    </source>
</evidence>
<dbReference type="SUPFAM" id="SSF81321">
    <property type="entry name" value="Family A G protein-coupled receptor-like"/>
    <property type="match status" value="1"/>
</dbReference>
<evidence type="ECO:0000256" key="17">
    <source>
        <dbReference type="RuleBase" id="RU000688"/>
    </source>
</evidence>
<dbReference type="CDD" id="cd15178">
    <property type="entry name" value="7tmA_CXCR1_2"/>
    <property type="match status" value="1"/>
</dbReference>
<evidence type="ECO:0000256" key="14">
    <source>
        <dbReference type="ARBA" id="ARBA00025505"/>
    </source>
</evidence>
<dbReference type="InterPro" id="IPR000174">
    <property type="entry name" value="Chemokine_CXCR_1/2"/>
</dbReference>
<keyword evidence="12" id="KW-0325">Glycoprotein</keyword>
<evidence type="ECO:0000256" key="12">
    <source>
        <dbReference type="ARBA" id="ARBA00023180"/>
    </source>
</evidence>
<dbReference type="GO" id="GO:0016493">
    <property type="term" value="F:C-C chemokine receptor activity"/>
    <property type="evidence" value="ECO:0007669"/>
    <property type="project" value="TreeGrafter"/>
</dbReference>
<comment type="similarity">
    <text evidence="17">Belongs to the G-protein coupled receptor 1 family.</text>
</comment>
<evidence type="ECO:0000256" key="1">
    <source>
        <dbReference type="ARBA" id="ARBA00004651"/>
    </source>
</evidence>
<dbReference type="GO" id="GO:0030593">
    <property type="term" value="P:neutrophil chemotaxis"/>
    <property type="evidence" value="ECO:0007669"/>
    <property type="project" value="TreeGrafter"/>
</dbReference>
<evidence type="ECO:0000256" key="7">
    <source>
        <dbReference type="ARBA" id="ARBA00022989"/>
    </source>
</evidence>
<dbReference type="InterPro" id="IPR050119">
    <property type="entry name" value="CCR1-9-like"/>
</dbReference>
<proteinExistence type="inferred from homology"/>
<dbReference type="PRINTS" id="PR00427">
    <property type="entry name" value="INTRLEUKIN8R"/>
</dbReference>
<sequence>MTRGLERHRGVIDKDLRHYLNLRFQKGSVDHELQQIIRDNLYLRTVPCGMGHMSSSPEIYPRHSQVICLSVAPFTSRAAAAGALRPLKSPRTPAGGRRSPSLSRQNSPRETPKRSIIPDPRAARSRETLCDSVNKSMTGGIKWSVRAHVTGGKSVATSEYVHGDWTQDHQPEKLASSIPVRHLGNPFSWISSLAYLDASLRREAGTQLLTTEGFSLDEDYFNSIYNSTSPVHENEASAPCSVIVHGFNNLGIMITFLIVFFLSVVGNSVVVYVVCYMNKGRTSTDIYLMHLAMADLLFSLTLPFWAINANFGWIFGNFLCKLLSGFQEASVYSGVFLLACISMDRHFAIVRATRVQPSKHWLVKVVCSLVWLVAGMLSLPIVIQKESMHADELNRSICYENLTGESSDHWRVSMRVMRHTLGFFLPLVVMAVCYGWIVVKLFHTRNQQKHKAIHIILAVVLVFVVCWLPYNITVLIDTLIQGGTIPLESCETRYIVEVMSHVTQVMAFLHCAVNPVLYAFVGEKFRNQFLSALYKHGIISKRLQRAYRRGTESSAGSIRSRNTSI</sequence>
<feature type="transmembrane region" description="Helical" evidence="19">
    <location>
        <begin position="250"/>
        <end position="274"/>
    </location>
</feature>
<feature type="compositionally biased region" description="Polar residues" evidence="18">
    <location>
        <begin position="100"/>
        <end position="109"/>
    </location>
</feature>
<comment type="subcellular location">
    <subcellularLocation>
        <location evidence="1">Cell membrane</location>
        <topology evidence="1">Multi-pass membrane protein</topology>
    </subcellularLocation>
</comment>
<dbReference type="Pfam" id="PF00001">
    <property type="entry name" value="7tm_1"/>
    <property type="match status" value="1"/>
</dbReference>
<feature type="transmembrane region" description="Helical" evidence="19">
    <location>
        <begin position="451"/>
        <end position="470"/>
    </location>
</feature>
<evidence type="ECO:0000256" key="16">
    <source>
        <dbReference type="ARBA" id="ARBA00034130"/>
    </source>
</evidence>
<dbReference type="PROSITE" id="PS50262">
    <property type="entry name" value="G_PROTEIN_RECEP_F1_2"/>
    <property type="match status" value="1"/>
</dbReference>
<accession>A0A6I9Q4I7</accession>
<dbReference type="GO" id="GO:0007204">
    <property type="term" value="P:positive regulation of cytosolic calcium ion concentration"/>
    <property type="evidence" value="ECO:0007669"/>
    <property type="project" value="TreeGrafter"/>
</dbReference>
<dbReference type="GO" id="GO:0009897">
    <property type="term" value="C:external side of plasma membrane"/>
    <property type="evidence" value="ECO:0007669"/>
    <property type="project" value="TreeGrafter"/>
</dbReference>
<protein>
    <recommendedName>
        <fullName evidence="2">C-X-C chemokine receptor type 2</fullName>
    </recommendedName>
    <alternativeName>
        <fullName evidence="15">High affinity interleukin-8 receptor B</fullName>
    </alternativeName>
</protein>
<feature type="transmembrane region" description="Helical" evidence="19">
    <location>
        <begin position="286"/>
        <end position="307"/>
    </location>
</feature>
<dbReference type="KEGG" id="ncc:104966540"/>
<dbReference type="InterPro" id="IPR017452">
    <property type="entry name" value="GPCR_Rhodpsn_7TM"/>
</dbReference>
<evidence type="ECO:0000256" key="9">
    <source>
        <dbReference type="ARBA" id="ARBA00023136"/>
    </source>
</evidence>
<dbReference type="PRINTS" id="PR00237">
    <property type="entry name" value="GPCRRHODOPSN"/>
</dbReference>
<organism evidence="21 22">
    <name type="scientific">Notothenia coriiceps</name>
    <name type="common">black rockcod</name>
    <dbReference type="NCBI Taxonomy" id="8208"/>
    <lineage>
        <taxon>Eukaryota</taxon>
        <taxon>Metazoa</taxon>
        <taxon>Chordata</taxon>
        <taxon>Craniata</taxon>
        <taxon>Vertebrata</taxon>
        <taxon>Euteleostomi</taxon>
        <taxon>Actinopterygii</taxon>
        <taxon>Neopterygii</taxon>
        <taxon>Teleostei</taxon>
        <taxon>Neoteleostei</taxon>
        <taxon>Acanthomorphata</taxon>
        <taxon>Eupercaria</taxon>
        <taxon>Perciformes</taxon>
        <taxon>Notothenioidei</taxon>
        <taxon>Nototheniidae</taxon>
        <taxon>Notothenia</taxon>
    </lineage>
</organism>
<dbReference type="Proteomes" id="UP000504611">
    <property type="component" value="Unplaced"/>
</dbReference>
<evidence type="ECO:0000256" key="15">
    <source>
        <dbReference type="ARBA" id="ARBA00033468"/>
    </source>
</evidence>
<evidence type="ECO:0000259" key="20">
    <source>
        <dbReference type="PROSITE" id="PS50262"/>
    </source>
</evidence>
<evidence type="ECO:0000256" key="13">
    <source>
        <dbReference type="ARBA" id="ARBA00023224"/>
    </source>
</evidence>
<evidence type="ECO:0000256" key="2">
    <source>
        <dbReference type="ARBA" id="ARBA00020033"/>
    </source>
</evidence>
<dbReference type="PANTHER" id="PTHR10489:SF689">
    <property type="entry name" value="C-X-C CHEMOKINE RECEPTOR TYPE 2"/>
    <property type="match status" value="1"/>
</dbReference>
<dbReference type="PROSITE" id="PS00237">
    <property type="entry name" value="G_PROTEIN_RECEP_F1_1"/>
    <property type="match status" value="1"/>
</dbReference>
<keyword evidence="6 17" id="KW-0812">Transmembrane</keyword>
<evidence type="ECO:0000256" key="8">
    <source>
        <dbReference type="ARBA" id="ARBA00023040"/>
    </source>
</evidence>
<keyword evidence="10" id="KW-1015">Disulfide bond</keyword>
<keyword evidence="3" id="KW-1003">Cell membrane</keyword>
<feature type="transmembrane region" description="Helical" evidence="19">
    <location>
        <begin position="361"/>
        <end position="383"/>
    </location>
</feature>
<dbReference type="GO" id="GO:0019957">
    <property type="term" value="F:C-C chemokine binding"/>
    <property type="evidence" value="ECO:0007669"/>
    <property type="project" value="TreeGrafter"/>
</dbReference>
<evidence type="ECO:0000256" key="5">
    <source>
        <dbReference type="ARBA" id="ARBA00022553"/>
    </source>
</evidence>
<name>A0A6I9Q4I7_9TELE</name>
<dbReference type="AlphaFoldDB" id="A0A6I9Q4I7"/>
<gene>
    <name evidence="22" type="primary">cxcr2</name>
</gene>
<feature type="region of interest" description="Disordered" evidence="18">
    <location>
        <begin position="82"/>
        <end position="125"/>
    </location>
</feature>
<keyword evidence="9 19" id="KW-0472">Membrane</keyword>
<keyword evidence="5" id="KW-0597">Phosphoprotein</keyword>
<dbReference type="Gene3D" id="1.20.1070.10">
    <property type="entry name" value="Rhodopsin 7-helix transmembrane proteins"/>
    <property type="match status" value="1"/>
</dbReference>
<feature type="transmembrane region" description="Helical" evidence="19">
    <location>
        <begin position="313"/>
        <end position="340"/>
    </location>
</feature>
<evidence type="ECO:0000256" key="6">
    <source>
        <dbReference type="ARBA" id="ARBA00022692"/>
    </source>
</evidence>
<evidence type="ECO:0000256" key="11">
    <source>
        <dbReference type="ARBA" id="ARBA00023170"/>
    </source>
</evidence>
<reference evidence="22" key="1">
    <citation type="submission" date="2025-08" db="UniProtKB">
        <authorList>
            <consortium name="RefSeq"/>
        </authorList>
    </citation>
    <scope>IDENTIFICATION</scope>
    <source>
        <tissue evidence="22">Muscle</tissue>
    </source>
</reference>
<evidence type="ECO:0000256" key="10">
    <source>
        <dbReference type="ARBA" id="ARBA00023157"/>
    </source>
</evidence>
<feature type="transmembrane region" description="Helical" evidence="19">
    <location>
        <begin position="502"/>
        <end position="521"/>
    </location>
</feature>
<keyword evidence="4" id="KW-0145">Chemotaxis</keyword>
<evidence type="ECO:0000313" key="21">
    <source>
        <dbReference type="Proteomes" id="UP000504611"/>
    </source>
</evidence>
<feature type="domain" description="G-protein coupled receptors family 1 profile" evidence="20">
    <location>
        <begin position="266"/>
        <end position="518"/>
    </location>
</feature>
<dbReference type="GO" id="GO:0019722">
    <property type="term" value="P:calcium-mediated signaling"/>
    <property type="evidence" value="ECO:0007669"/>
    <property type="project" value="TreeGrafter"/>
</dbReference>
<dbReference type="PANTHER" id="PTHR10489">
    <property type="entry name" value="CELL ADHESION MOLECULE"/>
    <property type="match status" value="1"/>
</dbReference>
<keyword evidence="7 19" id="KW-1133">Transmembrane helix</keyword>
<dbReference type="RefSeq" id="XP_010794026.1">
    <property type="nucleotide sequence ID" value="XM_010795724.1"/>
</dbReference>
<dbReference type="GO" id="GO:0006955">
    <property type="term" value="P:immune response"/>
    <property type="evidence" value="ECO:0007669"/>
    <property type="project" value="TreeGrafter"/>
</dbReference>
<evidence type="ECO:0000256" key="4">
    <source>
        <dbReference type="ARBA" id="ARBA00022500"/>
    </source>
</evidence>
<keyword evidence="21" id="KW-1185">Reference proteome</keyword>
<dbReference type="InterPro" id="IPR000276">
    <property type="entry name" value="GPCR_Rhodpsn"/>
</dbReference>
<comment type="subunit">
    <text evidence="16">Interacts with IL8. Interacts with GNAI2.</text>
</comment>
<dbReference type="CTD" id="3579"/>
<dbReference type="GO" id="GO:0016494">
    <property type="term" value="F:C-X-C chemokine receptor activity"/>
    <property type="evidence" value="ECO:0007669"/>
    <property type="project" value="InterPro"/>
</dbReference>